<comment type="caution">
    <text evidence="1">The sequence shown here is derived from an EMBL/GenBank/DDBJ whole genome shotgun (WGS) entry which is preliminary data.</text>
</comment>
<protein>
    <recommendedName>
        <fullName evidence="3">HNH endonuclease</fullName>
    </recommendedName>
</protein>
<keyword evidence="2" id="KW-1185">Reference proteome</keyword>
<accession>A0A9W8LNZ4</accession>
<dbReference type="OrthoDB" id="5511684at2759"/>
<name>A0A9W8LNZ4_9FUNG</name>
<sequence>MLPRTKTIYENCRVLDISGNLLFKAGRKRLDWYLSRNLAREIDRETIQLTFAHKGTGRSTEPFYLQDMRNTCVVCDTPTHLTLHHIVPAQYRQHMPLEVKSHSSHDLLPLCTQCHDTYEHHANRLKKHLAACFAAPLLGVGWVCRPDINKAAKAAAALLSDTSRIPQPRLCELRQVVRQVCVDRRDLFSPAMQGYLDSVGDLDDLSENPGLMQELCAIEVRVAGPGFREHGEMVIEAVLGNRVVPGMCRECRALMDGGVAAFVGRWRRHFVEHAEPAHLPDHWTVDYPV</sequence>
<dbReference type="Proteomes" id="UP001140172">
    <property type="component" value="Unassembled WGS sequence"/>
</dbReference>
<proteinExistence type="predicted"/>
<evidence type="ECO:0008006" key="3">
    <source>
        <dbReference type="Google" id="ProtNLM"/>
    </source>
</evidence>
<gene>
    <name evidence="1" type="ORF">GGI15_000317</name>
</gene>
<reference evidence="1" key="1">
    <citation type="submission" date="2022-07" db="EMBL/GenBank/DDBJ databases">
        <title>Phylogenomic reconstructions and comparative analyses of Kickxellomycotina fungi.</title>
        <authorList>
            <person name="Reynolds N.K."/>
            <person name="Stajich J.E."/>
            <person name="Barry K."/>
            <person name="Grigoriev I.V."/>
            <person name="Crous P."/>
            <person name="Smith M.E."/>
        </authorList>
    </citation>
    <scope>NUCLEOTIDE SEQUENCE</scope>
    <source>
        <strain evidence="1">BCRC 34489</strain>
    </source>
</reference>
<evidence type="ECO:0000313" key="2">
    <source>
        <dbReference type="Proteomes" id="UP001140172"/>
    </source>
</evidence>
<dbReference type="AlphaFoldDB" id="A0A9W8LNZ4"/>
<dbReference type="EMBL" id="JANBUM010000008">
    <property type="protein sequence ID" value="KAJ2787898.1"/>
    <property type="molecule type" value="Genomic_DNA"/>
</dbReference>
<evidence type="ECO:0000313" key="1">
    <source>
        <dbReference type="EMBL" id="KAJ2787898.1"/>
    </source>
</evidence>
<organism evidence="1 2">
    <name type="scientific">Coemansia interrupta</name>
    <dbReference type="NCBI Taxonomy" id="1126814"/>
    <lineage>
        <taxon>Eukaryota</taxon>
        <taxon>Fungi</taxon>
        <taxon>Fungi incertae sedis</taxon>
        <taxon>Zoopagomycota</taxon>
        <taxon>Kickxellomycotina</taxon>
        <taxon>Kickxellomycetes</taxon>
        <taxon>Kickxellales</taxon>
        <taxon>Kickxellaceae</taxon>
        <taxon>Coemansia</taxon>
    </lineage>
</organism>